<name>A0AA97PFP1_PYRO3</name>
<organism evidence="2">
    <name type="scientific">Pyricularia oryzae (strain Y34)</name>
    <name type="common">Rice blast fungus</name>
    <name type="synonym">Magnaporthe oryzae</name>
    <dbReference type="NCBI Taxonomy" id="1143189"/>
    <lineage>
        <taxon>Eukaryota</taxon>
        <taxon>Fungi</taxon>
        <taxon>Dikarya</taxon>
        <taxon>Ascomycota</taxon>
        <taxon>Pezizomycotina</taxon>
        <taxon>Sordariomycetes</taxon>
        <taxon>Sordariomycetidae</taxon>
        <taxon>Magnaporthales</taxon>
        <taxon>Pyriculariaceae</taxon>
        <taxon>Pyricularia</taxon>
    </lineage>
</organism>
<dbReference type="AlphaFoldDB" id="A0AA97PFP1"/>
<proteinExistence type="predicted"/>
<protein>
    <submittedName>
        <fullName evidence="2">Uncharacterized protein</fullName>
    </submittedName>
</protein>
<feature type="region of interest" description="Disordered" evidence="1">
    <location>
        <begin position="52"/>
        <end position="84"/>
    </location>
</feature>
<reference evidence="2" key="1">
    <citation type="journal article" date="2012" name="PLoS Genet.">
        <title>Comparative analysis of the genomes of two field isolates of the rice blast fungus Magnaporthe oryzae.</title>
        <authorList>
            <person name="Xue M."/>
            <person name="Yang J."/>
            <person name="Li Z."/>
            <person name="Hu S."/>
            <person name="Yao N."/>
            <person name="Dean R.A."/>
            <person name="Zhao W."/>
            <person name="Shen M."/>
            <person name="Zhang H."/>
            <person name="Li C."/>
            <person name="Liu L."/>
            <person name="Cao L."/>
            <person name="Xu X."/>
            <person name="Xing Y."/>
            <person name="Hsiang T."/>
            <person name="Zhang Z."/>
            <person name="Xu J.R."/>
            <person name="Peng Y.L."/>
        </authorList>
    </citation>
    <scope>NUCLEOTIDE SEQUENCE</scope>
    <source>
        <strain evidence="2">Y34</strain>
    </source>
</reference>
<dbReference type="EMBL" id="JH792862">
    <property type="protein sequence ID" value="ELQ32902.1"/>
    <property type="molecule type" value="Genomic_DNA"/>
</dbReference>
<accession>A0AA97PFP1</accession>
<evidence type="ECO:0000256" key="1">
    <source>
        <dbReference type="SAM" id="MobiDB-lite"/>
    </source>
</evidence>
<evidence type="ECO:0000313" key="2">
    <source>
        <dbReference type="EMBL" id="ELQ32902.1"/>
    </source>
</evidence>
<sequence length="84" mass="9713">MCKFIYEVFKCGHYLKWIQICTEDEKRQCQPKDTTSTKLDCWCAISNCDREQSQDRREGPGNRINGGFADGVLDMSDIGRNNDE</sequence>
<dbReference type="Proteomes" id="UP000011086">
    <property type="component" value="Unassembled WGS sequence"/>
</dbReference>
<gene>
    <name evidence="2" type="ORF">OOU_Y34scaffold01017g2</name>
</gene>